<feature type="compositionally biased region" description="Low complexity" evidence="1">
    <location>
        <begin position="126"/>
        <end position="137"/>
    </location>
</feature>
<comment type="caution">
    <text evidence="3">The sequence shown here is derived from an EMBL/GenBank/DDBJ whole genome shotgun (WGS) entry which is preliminary data.</text>
</comment>
<dbReference type="RefSeq" id="WP_341701052.1">
    <property type="nucleotide sequence ID" value="NZ_JBBYHU010000027.1"/>
</dbReference>
<evidence type="ECO:0000313" key="4">
    <source>
        <dbReference type="Proteomes" id="UP001398556"/>
    </source>
</evidence>
<evidence type="ECO:0008006" key="5">
    <source>
        <dbReference type="Google" id="ProtNLM"/>
    </source>
</evidence>
<accession>A0ABU9HNX0</accession>
<proteinExistence type="predicted"/>
<sequence length="157" mass="18146">MKTIQLIVAGMLLFLSSNTQAQVSVNVNIGNPPAWGPAGYSNVEFYYLPDIECYYDIRLAQFIYFNNGRWTRIKNLPSRYKNCDLYHVYKVVLTDYHGKTPYKHFKNHKVKYYKGYKGSPQKMIGNSKNKSNNNTNFKSDKNQNHGNNGHGNGNKKH</sequence>
<protein>
    <recommendedName>
        <fullName evidence="5">Secreted protein</fullName>
    </recommendedName>
</protein>
<feature type="compositionally biased region" description="Gly residues" evidence="1">
    <location>
        <begin position="148"/>
        <end position="157"/>
    </location>
</feature>
<feature type="signal peptide" evidence="2">
    <location>
        <begin position="1"/>
        <end position="21"/>
    </location>
</feature>
<feature type="region of interest" description="Disordered" evidence="1">
    <location>
        <begin position="118"/>
        <end position="157"/>
    </location>
</feature>
<reference evidence="3 4" key="1">
    <citation type="submission" date="2024-04" db="EMBL/GenBank/DDBJ databases">
        <title>Flavobacterium sp. DGU99 16S ribosomal RNA gene Genome sequencing and assembly.</title>
        <authorList>
            <person name="Park S."/>
        </authorList>
    </citation>
    <scope>NUCLEOTIDE SEQUENCE [LARGE SCALE GENOMIC DNA]</scope>
    <source>
        <strain evidence="3 4">DGU99</strain>
    </source>
</reference>
<evidence type="ECO:0000256" key="2">
    <source>
        <dbReference type="SAM" id="SignalP"/>
    </source>
</evidence>
<evidence type="ECO:0000256" key="1">
    <source>
        <dbReference type="SAM" id="MobiDB-lite"/>
    </source>
</evidence>
<organism evidence="3 4">
    <name type="scientific">Flavobacterium flavipallidum</name>
    <dbReference type="NCBI Taxonomy" id="3139140"/>
    <lineage>
        <taxon>Bacteria</taxon>
        <taxon>Pseudomonadati</taxon>
        <taxon>Bacteroidota</taxon>
        <taxon>Flavobacteriia</taxon>
        <taxon>Flavobacteriales</taxon>
        <taxon>Flavobacteriaceae</taxon>
        <taxon>Flavobacterium</taxon>
    </lineage>
</organism>
<name>A0ABU9HNX0_9FLAO</name>
<evidence type="ECO:0000313" key="3">
    <source>
        <dbReference type="EMBL" id="MEL1241843.1"/>
    </source>
</evidence>
<dbReference type="Proteomes" id="UP001398556">
    <property type="component" value="Unassembled WGS sequence"/>
</dbReference>
<feature type="chain" id="PRO_5046827863" description="Secreted protein" evidence="2">
    <location>
        <begin position="22"/>
        <end position="157"/>
    </location>
</feature>
<gene>
    <name evidence="3" type="ORF">AAEO59_12350</name>
</gene>
<keyword evidence="4" id="KW-1185">Reference proteome</keyword>
<dbReference type="EMBL" id="JBBYHU010000027">
    <property type="protein sequence ID" value="MEL1241843.1"/>
    <property type="molecule type" value="Genomic_DNA"/>
</dbReference>
<keyword evidence="2" id="KW-0732">Signal</keyword>